<keyword evidence="3" id="KW-1185">Reference proteome</keyword>
<name>A0ABD2NFS0_9CUCU</name>
<organism evidence="2 3">
    <name type="scientific">Cryptolaemus montrouzieri</name>
    <dbReference type="NCBI Taxonomy" id="559131"/>
    <lineage>
        <taxon>Eukaryota</taxon>
        <taxon>Metazoa</taxon>
        <taxon>Ecdysozoa</taxon>
        <taxon>Arthropoda</taxon>
        <taxon>Hexapoda</taxon>
        <taxon>Insecta</taxon>
        <taxon>Pterygota</taxon>
        <taxon>Neoptera</taxon>
        <taxon>Endopterygota</taxon>
        <taxon>Coleoptera</taxon>
        <taxon>Polyphaga</taxon>
        <taxon>Cucujiformia</taxon>
        <taxon>Coccinelloidea</taxon>
        <taxon>Coccinellidae</taxon>
        <taxon>Scymninae</taxon>
        <taxon>Scymnini</taxon>
        <taxon>Cryptolaemus</taxon>
    </lineage>
</organism>
<dbReference type="Proteomes" id="UP001516400">
    <property type="component" value="Unassembled WGS sequence"/>
</dbReference>
<proteinExistence type="predicted"/>
<evidence type="ECO:0000313" key="2">
    <source>
        <dbReference type="EMBL" id="KAL3277523.1"/>
    </source>
</evidence>
<evidence type="ECO:0000256" key="1">
    <source>
        <dbReference type="SAM" id="MobiDB-lite"/>
    </source>
</evidence>
<gene>
    <name evidence="2" type="ORF">HHI36_012868</name>
</gene>
<comment type="caution">
    <text evidence="2">The sequence shown here is derived from an EMBL/GenBank/DDBJ whole genome shotgun (WGS) entry which is preliminary data.</text>
</comment>
<accession>A0ABD2NFS0</accession>
<dbReference type="EMBL" id="JABFTP020000103">
    <property type="protein sequence ID" value="KAL3277523.1"/>
    <property type="molecule type" value="Genomic_DNA"/>
</dbReference>
<feature type="region of interest" description="Disordered" evidence="1">
    <location>
        <begin position="19"/>
        <end position="85"/>
    </location>
</feature>
<feature type="compositionally biased region" description="Basic residues" evidence="1">
    <location>
        <begin position="73"/>
        <end position="85"/>
    </location>
</feature>
<dbReference type="AlphaFoldDB" id="A0ABD2NFS0"/>
<evidence type="ECO:0000313" key="3">
    <source>
        <dbReference type="Proteomes" id="UP001516400"/>
    </source>
</evidence>
<feature type="compositionally biased region" description="Acidic residues" evidence="1">
    <location>
        <begin position="26"/>
        <end position="36"/>
    </location>
</feature>
<protein>
    <submittedName>
        <fullName evidence="2">Uncharacterized protein</fullName>
    </submittedName>
</protein>
<sequence>MSFIEPFLETRKMICNLPSSDNLVSEGEDITEEIEGEAGPTEREQFESVQQSDNPAADPTPTKTVEKPDTKKTKTTKRHSGTKNG</sequence>
<reference evidence="2 3" key="1">
    <citation type="journal article" date="2021" name="BMC Biol.">
        <title>Horizontally acquired antibacterial genes associated with adaptive radiation of ladybird beetles.</title>
        <authorList>
            <person name="Li H.S."/>
            <person name="Tang X.F."/>
            <person name="Huang Y.H."/>
            <person name="Xu Z.Y."/>
            <person name="Chen M.L."/>
            <person name="Du X.Y."/>
            <person name="Qiu B.Y."/>
            <person name="Chen P.T."/>
            <person name="Zhang W."/>
            <person name="Slipinski A."/>
            <person name="Escalona H.E."/>
            <person name="Waterhouse R.M."/>
            <person name="Zwick A."/>
            <person name="Pang H."/>
        </authorList>
    </citation>
    <scope>NUCLEOTIDE SEQUENCE [LARGE SCALE GENOMIC DNA]</scope>
    <source>
        <strain evidence="2">SYSU2018</strain>
    </source>
</reference>